<proteinExistence type="inferred from homology"/>
<evidence type="ECO:0000256" key="9">
    <source>
        <dbReference type="HAMAP-Rule" id="MF_00134"/>
    </source>
</evidence>
<dbReference type="FunFam" id="3.20.20.70:FF:000024">
    <property type="entry name" value="Indole-3-glycerol phosphate synthase"/>
    <property type="match status" value="1"/>
</dbReference>
<dbReference type="OrthoDB" id="9804217at2"/>
<dbReference type="EMBL" id="SLUL01000001">
    <property type="protein sequence ID" value="TCL53176.1"/>
    <property type="molecule type" value="Genomic_DNA"/>
</dbReference>
<protein>
    <recommendedName>
        <fullName evidence="9">Indole-3-glycerol phosphate synthase</fullName>
        <shortName evidence="9">IGPS</shortName>
        <ecNumber evidence="9">4.1.1.48</ecNumber>
    </recommendedName>
</protein>
<dbReference type="Gene3D" id="3.20.20.70">
    <property type="entry name" value="Aldolase class I"/>
    <property type="match status" value="1"/>
</dbReference>
<feature type="domain" description="Indole-3-glycerol phosphate synthase" evidence="10">
    <location>
        <begin position="2"/>
        <end position="248"/>
    </location>
</feature>
<comment type="similarity">
    <text evidence="3 9">Belongs to the TrpC family.</text>
</comment>
<keyword evidence="5 9" id="KW-0210">Decarboxylase</keyword>
<dbReference type="InterPro" id="IPR013785">
    <property type="entry name" value="Aldolase_TIM"/>
</dbReference>
<dbReference type="Pfam" id="PF00218">
    <property type="entry name" value="IGPS"/>
    <property type="match status" value="1"/>
</dbReference>
<comment type="catalytic activity">
    <reaction evidence="1 9">
        <text>1-(2-carboxyphenylamino)-1-deoxy-D-ribulose 5-phosphate + H(+) = (1S,2R)-1-C-(indol-3-yl)glycerol 3-phosphate + CO2 + H2O</text>
        <dbReference type="Rhea" id="RHEA:23476"/>
        <dbReference type="ChEBI" id="CHEBI:15377"/>
        <dbReference type="ChEBI" id="CHEBI:15378"/>
        <dbReference type="ChEBI" id="CHEBI:16526"/>
        <dbReference type="ChEBI" id="CHEBI:58613"/>
        <dbReference type="ChEBI" id="CHEBI:58866"/>
        <dbReference type="EC" id="4.1.1.48"/>
    </reaction>
</comment>
<dbReference type="GO" id="GO:0004640">
    <property type="term" value="F:phosphoribosylanthranilate isomerase activity"/>
    <property type="evidence" value="ECO:0007669"/>
    <property type="project" value="TreeGrafter"/>
</dbReference>
<evidence type="ECO:0000256" key="1">
    <source>
        <dbReference type="ARBA" id="ARBA00001633"/>
    </source>
</evidence>
<dbReference type="InterPro" id="IPR045186">
    <property type="entry name" value="Indole-3-glycerol_P_synth"/>
</dbReference>
<dbReference type="HAMAP" id="MF_00134_B">
    <property type="entry name" value="IGPS_B"/>
    <property type="match status" value="1"/>
</dbReference>
<sequence>MLEQILKTKREEIKQIHLTEPASSFPRRSLYEALKRPRRTIGLIAEVKKASPSKGMIRPHVSPREIARAYEKSGADAISVLTDERYFQGHRSYLTAVKQTVDVPVLRKDFIIDAKQITESVHIGADAILLIGEALEPEALHELYEQAYAAGLECLVEVHSAKTLEAILRRFTPTIIGINNRDLTTFHTSLVVTETLASLIPNGSLLVSESGIFTYDDVQTVKRAGAQAMLVGEALMREEDVALAIRRLFGEV</sequence>
<evidence type="ECO:0000256" key="5">
    <source>
        <dbReference type="ARBA" id="ARBA00022793"/>
    </source>
</evidence>
<dbReference type="InterPro" id="IPR011060">
    <property type="entry name" value="RibuloseP-bd_barrel"/>
</dbReference>
<dbReference type="Proteomes" id="UP000295658">
    <property type="component" value="Unassembled WGS sequence"/>
</dbReference>
<keyword evidence="6 9" id="KW-0822">Tryptophan biosynthesis</keyword>
<evidence type="ECO:0000256" key="6">
    <source>
        <dbReference type="ARBA" id="ARBA00022822"/>
    </source>
</evidence>
<dbReference type="PANTHER" id="PTHR22854">
    <property type="entry name" value="TRYPTOPHAN BIOSYNTHESIS PROTEIN"/>
    <property type="match status" value="1"/>
</dbReference>
<name>A0A4R1QI75_9BACL</name>
<accession>A0A4R1QI75</accession>
<evidence type="ECO:0000256" key="3">
    <source>
        <dbReference type="ARBA" id="ARBA00008737"/>
    </source>
</evidence>
<dbReference type="GO" id="GO:0004425">
    <property type="term" value="F:indole-3-glycerol-phosphate synthase activity"/>
    <property type="evidence" value="ECO:0007669"/>
    <property type="project" value="UniProtKB-UniRule"/>
</dbReference>
<evidence type="ECO:0000313" key="12">
    <source>
        <dbReference type="Proteomes" id="UP000295658"/>
    </source>
</evidence>
<dbReference type="SUPFAM" id="SSF51366">
    <property type="entry name" value="Ribulose-phoshate binding barrel"/>
    <property type="match status" value="1"/>
</dbReference>
<dbReference type="UniPathway" id="UPA00035">
    <property type="reaction ID" value="UER00043"/>
</dbReference>
<comment type="pathway">
    <text evidence="2 9">Amino-acid biosynthesis; L-tryptophan biosynthesis; L-tryptophan from chorismate: step 4/5.</text>
</comment>
<reference evidence="11 12" key="1">
    <citation type="submission" date="2019-03" db="EMBL/GenBank/DDBJ databases">
        <title>Genomic Encyclopedia of Type Strains, Phase IV (KMG-IV): sequencing the most valuable type-strain genomes for metagenomic binning, comparative biology and taxonomic classification.</title>
        <authorList>
            <person name="Goeker M."/>
        </authorList>
    </citation>
    <scope>NUCLEOTIDE SEQUENCE [LARGE SCALE GENOMIC DNA]</scope>
    <source>
        <strain evidence="11 12">DSM 24979</strain>
    </source>
</reference>
<dbReference type="CDD" id="cd00331">
    <property type="entry name" value="IGPS"/>
    <property type="match status" value="1"/>
</dbReference>
<evidence type="ECO:0000313" key="11">
    <source>
        <dbReference type="EMBL" id="TCL53176.1"/>
    </source>
</evidence>
<dbReference type="RefSeq" id="WP_132947084.1">
    <property type="nucleotide sequence ID" value="NZ_SLUL01000001.1"/>
</dbReference>
<comment type="caution">
    <text evidence="11">The sequence shown here is derived from an EMBL/GenBank/DDBJ whole genome shotgun (WGS) entry which is preliminary data.</text>
</comment>
<dbReference type="PROSITE" id="PS00614">
    <property type="entry name" value="IGPS"/>
    <property type="match status" value="1"/>
</dbReference>
<dbReference type="NCBIfam" id="NF001377">
    <property type="entry name" value="PRK00278.2-4"/>
    <property type="match status" value="1"/>
</dbReference>
<evidence type="ECO:0000259" key="10">
    <source>
        <dbReference type="Pfam" id="PF00218"/>
    </source>
</evidence>
<evidence type="ECO:0000256" key="2">
    <source>
        <dbReference type="ARBA" id="ARBA00004696"/>
    </source>
</evidence>
<dbReference type="AlphaFoldDB" id="A0A4R1QI75"/>
<evidence type="ECO:0000256" key="7">
    <source>
        <dbReference type="ARBA" id="ARBA00023141"/>
    </source>
</evidence>
<organism evidence="11 12">
    <name type="scientific">Thermolongibacillus altinsuensis</name>
    <dbReference type="NCBI Taxonomy" id="575256"/>
    <lineage>
        <taxon>Bacteria</taxon>
        <taxon>Bacillati</taxon>
        <taxon>Bacillota</taxon>
        <taxon>Bacilli</taxon>
        <taxon>Bacillales</taxon>
        <taxon>Anoxybacillaceae</taxon>
        <taxon>Thermolongibacillus</taxon>
    </lineage>
</organism>
<dbReference type="NCBIfam" id="NF001375">
    <property type="entry name" value="PRK00278.2-2"/>
    <property type="match status" value="1"/>
</dbReference>
<gene>
    <name evidence="9" type="primary">trpC</name>
    <name evidence="11" type="ORF">EDD69_101183</name>
</gene>
<dbReference type="GO" id="GO:0000162">
    <property type="term" value="P:L-tryptophan biosynthetic process"/>
    <property type="evidence" value="ECO:0007669"/>
    <property type="project" value="UniProtKB-UniRule"/>
</dbReference>
<keyword evidence="7 9" id="KW-0057">Aromatic amino acid biosynthesis</keyword>
<evidence type="ECO:0000256" key="8">
    <source>
        <dbReference type="ARBA" id="ARBA00023239"/>
    </source>
</evidence>
<keyword evidence="12" id="KW-1185">Reference proteome</keyword>
<dbReference type="EC" id="4.1.1.48" evidence="9"/>
<keyword evidence="8 9" id="KW-0456">Lyase</keyword>
<keyword evidence="4 9" id="KW-0028">Amino-acid biosynthesis</keyword>
<evidence type="ECO:0000256" key="4">
    <source>
        <dbReference type="ARBA" id="ARBA00022605"/>
    </source>
</evidence>
<dbReference type="InterPro" id="IPR001468">
    <property type="entry name" value="Indole-3-GlycerolPSynthase_CS"/>
</dbReference>
<dbReference type="InterPro" id="IPR013798">
    <property type="entry name" value="Indole-3-glycerol_P_synth_dom"/>
</dbReference>
<dbReference type="PANTHER" id="PTHR22854:SF2">
    <property type="entry name" value="INDOLE-3-GLYCEROL-PHOSPHATE SYNTHASE"/>
    <property type="match status" value="1"/>
</dbReference>